<dbReference type="InterPro" id="IPR047655">
    <property type="entry name" value="Transpos_IS630-like"/>
</dbReference>
<evidence type="ECO:0000259" key="1">
    <source>
        <dbReference type="Pfam" id="PF13358"/>
    </source>
</evidence>
<dbReference type="Gene3D" id="3.30.420.10">
    <property type="entry name" value="Ribonuclease H-like superfamily/Ribonuclease H"/>
    <property type="match status" value="1"/>
</dbReference>
<protein>
    <submittedName>
        <fullName evidence="2">Integrase catalytic region</fullName>
    </submittedName>
</protein>
<gene>
    <name evidence="2" type="ORF">NMYAN_80005</name>
</gene>
<dbReference type="RefSeq" id="WP_204800378.1">
    <property type="nucleotide sequence ID" value="NZ_CAJNAP010000054.1"/>
</dbReference>
<name>A0A8H8Z2Y3_9PROT</name>
<dbReference type="Pfam" id="PF13358">
    <property type="entry name" value="DDE_3"/>
    <property type="match status" value="1"/>
</dbReference>
<feature type="domain" description="Tc1-like transposase DDE" evidence="1">
    <location>
        <begin position="6"/>
        <end position="116"/>
    </location>
</feature>
<dbReference type="NCBIfam" id="NF033545">
    <property type="entry name" value="transpos_IS630"/>
    <property type="match status" value="1"/>
</dbReference>
<dbReference type="GO" id="GO:0003676">
    <property type="term" value="F:nucleic acid binding"/>
    <property type="evidence" value="ECO:0007669"/>
    <property type="project" value="InterPro"/>
</dbReference>
<dbReference type="InterPro" id="IPR038717">
    <property type="entry name" value="Tc1-like_DDE_dom"/>
</dbReference>
<dbReference type="AlphaFoldDB" id="A0A8H8Z2Y3"/>
<comment type="caution">
    <text evidence="2">The sequence shown here is derived from an EMBL/GenBank/DDBJ whole genome shotgun (WGS) entry which is preliminary data.</text>
</comment>
<organism evidence="2 3">
    <name type="scientific">Nitrosomonas nitrosa</name>
    <dbReference type="NCBI Taxonomy" id="52442"/>
    <lineage>
        <taxon>Bacteria</taxon>
        <taxon>Pseudomonadati</taxon>
        <taxon>Pseudomonadota</taxon>
        <taxon>Betaproteobacteria</taxon>
        <taxon>Nitrosomonadales</taxon>
        <taxon>Nitrosomonadaceae</taxon>
        <taxon>Nitrosomonas</taxon>
    </lineage>
</organism>
<sequence>MMTSTTDTTTLFAALNVHEGTAIGECLPKHRNDEFLKFLKKLDTQTDKTLDVHLIVDNYATHKHPNVKDWLAKHPCFYLQFTPTSASWINLVEHFFRDIPEEQIRRGVFRSVDELKAATQQYLEHRNANPKPNQWTASPEAILAKVSKA</sequence>
<accession>A0A8H8Z2Y3</accession>
<reference evidence="2" key="1">
    <citation type="submission" date="2021-02" db="EMBL/GenBank/DDBJ databases">
        <authorList>
            <person name="Han P."/>
        </authorList>
    </citation>
    <scope>NUCLEOTIDE SEQUENCE</scope>
    <source>
        <strain evidence="2">Nitrosomonas nitrosa 18-3D</strain>
    </source>
</reference>
<proteinExistence type="predicted"/>
<dbReference type="Proteomes" id="UP000601736">
    <property type="component" value="Unassembled WGS sequence"/>
</dbReference>
<evidence type="ECO:0000313" key="2">
    <source>
        <dbReference type="EMBL" id="CAE6517187.1"/>
    </source>
</evidence>
<dbReference type="InterPro" id="IPR036397">
    <property type="entry name" value="RNaseH_sf"/>
</dbReference>
<dbReference type="EMBL" id="CAJNAP010000054">
    <property type="protein sequence ID" value="CAE6517187.1"/>
    <property type="molecule type" value="Genomic_DNA"/>
</dbReference>
<evidence type="ECO:0000313" key="3">
    <source>
        <dbReference type="Proteomes" id="UP000601736"/>
    </source>
</evidence>